<sequence>MPTQCISERRLSVMALAFSSLFSTSAFAEGEADDKLPHIEISGERSHYDPRPGKVSTATRTATDLRDVPQTVNSVNMEEAASYGAQTMAEALAGVPGITNNSDTRFDSFKIRGFFSAGDVFLDGIRDDAQYVRSLGNIERIEILKGPAAVLYGRGSGGGVINRISKQPGADVQDSLKVFAGSYSRLGFAADVNKVLSEQWAMRINVGREHANSFRDDVNSSRQYIAPSLKWDDGRTSWLLQAEFAEFDRTPDRGMPAWRRNAGSPYQLPPASRATTYGVPSRDYIKDSTLYLRSTLEHRIDRDWKLRYTLGMLHLNSIFDNTFATGLTGGNNNMVARARWQQNLHQRNWQNNLELEGNTVTGAVRNDMLFGVEYTVERRQPTLYSRSPSSSVSLLNPSKAPDALAPPALSTNSLHRADGIALYAQDQLTFSPQWKMLAGLRWDRFAADSTSRTTGGGRAARTTSALSPRLGVVWSPLADHSFYASYSKSFIPSGGADTVGLDTGTGASIVSNNALEPQSSRQYEVGVKSDWLDKKISTTLSVFQLDLYNRRTQVSSNPNLFVISGLERNRGVELSVNGQLAPNWFVRSGFALQRARIVEAPLCRGTNCPTANLAGKRSVGVSGANGSVFLGYAPTFGFFSEAGLVYEGSRYVDIANRLDLPAYTRWDGKVGYRFSKTELTLAVTNLTNRQYYSSSTGLSQIMPGSPRSVLLSANHKF</sequence>
<comment type="subcellular location">
    <subcellularLocation>
        <location evidence="1 14">Cell outer membrane</location>
        <topology evidence="1 14">Multi-pass membrane protein</topology>
    </subcellularLocation>
</comment>
<keyword evidence="10 15" id="KW-0798">TonB box</keyword>
<evidence type="ECO:0000259" key="17">
    <source>
        <dbReference type="Pfam" id="PF00593"/>
    </source>
</evidence>
<gene>
    <name evidence="19" type="ORF">ACIPEN_18615</name>
</gene>
<keyword evidence="5" id="KW-0410">Iron transport</keyword>
<dbReference type="Pfam" id="PF00593">
    <property type="entry name" value="TonB_dep_Rec_b-barrel"/>
    <property type="match status" value="1"/>
</dbReference>
<feature type="domain" description="TonB-dependent receptor plug" evidence="18">
    <location>
        <begin position="65"/>
        <end position="160"/>
    </location>
</feature>
<dbReference type="NCBIfam" id="TIGR01783">
    <property type="entry name" value="TonB-siderophor"/>
    <property type="match status" value="1"/>
</dbReference>
<evidence type="ECO:0000256" key="3">
    <source>
        <dbReference type="ARBA" id="ARBA00022448"/>
    </source>
</evidence>
<dbReference type="InterPro" id="IPR037066">
    <property type="entry name" value="Plug_dom_sf"/>
</dbReference>
<dbReference type="PANTHER" id="PTHR32552:SF68">
    <property type="entry name" value="FERRICHROME OUTER MEMBRANE TRANSPORTER_PHAGE RECEPTOR"/>
    <property type="match status" value="1"/>
</dbReference>
<evidence type="ECO:0000256" key="12">
    <source>
        <dbReference type="ARBA" id="ARBA00023170"/>
    </source>
</evidence>
<keyword evidence="20" id="KW-1185">Reference proteome</keyword>
<keyword evidence="8" id="KW-0408">Iron</keyword>
<dbReference type="InterPro" id="IPR010105">
    <property type="entry name" value="TonB_sidphr_rcpt"/>
</dbReference>
<keyword evidence="11 14" id="KW-0472">Membrane</keyword>
<dbReference type="PROSITE" id="PS52016">
    <property type="entry name" value="TONB_DEPENDENT_REC_3"/>
    <property type="match status" value="1"/>
</dbReference>
<evidence type="ECO:0000256" key="6">
    <source>
        <dbReference type="ARBA" id="ARBA00022692"/>
    </source>
</evidence>
<keyword evidence="12 19" id="KW-0675">Receptor</keyword>
<evidence type="ECO:0000256" key="2">
    <source>
        <dbReference type="ARBA" id="ARBA00009810"/>
    </source>
</evidence>
<evidence type="ECO:0000259" key="18">
    <source>
        <dbReference type="Pfam" id="PF07715"/>
    </source>
</evidence>
<feature type="signal peptide" evidence="16">
    <location>
        <begin position="1"/>
        <end position="28"/>
    </location>
</feature>
<evidence type="ECO:0000256" key="5">
    <source>
        <dbReference type="ARBA" id="ARBA00022496"/>
    </source>
</evidence>
<comment type="caution">
    <text evidence="19">The sequence shown here is derived from an EMBL/GenBank/DDBJ whole genome shotgun (WGS) entry which is preliminary data.</text>
</comment>
<keyword evidence="9" id="KW-0406">Ion transport</keyword>
<keyword evidence="6 14" id="KW-0812">Transmembrane</keyword>
<accession>A0ABW8F3H7</accession>
<dbReference type="SUPFAM" id="SSF56935">
    <property type="entry name" value="Porins"/>
    <property type="match status" value="1"/>
</dbReference>
<name>A0ABW8F3H7_9BURK</name>
<keyword evidence="4 14" id="KW-1134">Transmembrane beta strand</keyword>
<evidence type="ECO:0000256" key="1">
    <source>
        <dbReference type="ARBA" id="ARBA00004571"/>
    </source>
</evidence>
<dbReference type="EMBL" id="JBIUZV010000012">
    <property type="protein sequence ID" value="MFJ3047845.1"/>
    <property type="molecule type" value="Genomic_DNA"/>
</dbReference>
<evidence type="ECO:0000256" key="9">
    <source>
        <dbReference type="ARBA" id="ARBA00023065"/>
    </source>
</evidence>
<evidence type="ECO:0000256" key="16">
    <source>
        <dbReference type="SAM" id="SignalP"/>
    </source>
</evidence>
<dbReference type="InterPro" id="IPR000531">
    <property type="entry name" value="Beta-barrel_TonB"/>
</dbReference>
<keyword evidence="7 16" id="KW-0732">Signal</keyword>
<proteinExistence type="inferred from homology"/>
<evidence type="ECO:0000256" key="11">
    <source>
        <dbReference type="ARBA" id="ARBA00023136"/>
    </source>
</evidence>
<keyword evidence="3 14" id="KW-0813">Transport</keyword>
<organism evidence="19 20">
    <name type="scientific">Herbaspirillum chlorophenolicum</name>
    <dbReference type="NCBI Taxonomy" id="211589"/>
    <lineage>
        <taxon>Bacteria</taxon>
        <taxon>Pseudomonadati</taxon>
        <taxon>Pseudomonadota</taxon>
        <taxon>Betaproteobacteria</taxon>
        <taxon>Burkholderiales</taxon>
        <taxon>Oxalobacteraceae</taxon>
        <taxon>Herbaspirillum</taxon>
    </lineage>
</organism>
<evidence type="ECO:0000256" key="15">
    <source>
        <dbReference type="RuleBase" id="RU003357"/>
    </source>
</evidence>
<dbReference type="Gene3D" id="2.40.170.20">
    <property type="entry name" value="TonB-dependent receptor, beta-barrel domain"/>
    <property type="match status" value="1"/>
</dbReference>
<dbReference type="Gene3D" id="2.170.130.10">
    <property type="entry name" value="TonB-dependent receptor, plug domain"/>
    <property type="match status" value="1"/>
</dbReference>
<comment type="similarity">
    <text evidence="2 14 15">Belongs to the TonB-dependent receptor family.</text>
</comment>
<protein>
    <submittedName>
        <fullName evidence="19">TonB-dependent receptor</fullName>
    </submittedName>
</protein>
<evidence type="ECO:0000256" key="14">
    <source>
        <dbReference type="PROSITE-ProRule" id="PRU01360"/>
    </source>
</evidence>
<dbReference type="InterPro" id="IPR012910">
    <property type="entry name" value="Plug_dom"/>
</dbReference>
<evidence type="ECO:0000313" key="19">
    <source>
        <dbReference type="EMBL" id="MFJ3047845.1"/>
    </source>
</evidence>
<dbReference type="InterPro" id="IPR036942">
    <property type="entry name" value="Beta-barrel_TonB_sf"/>
</dbReference>
<evidence type="ECO:0000256" key="8">
    <source>
        <dbReference type="ARBA" id="ARBA00023004"/>
    </source>
</evidence>
<evidence type="ECO:0000256" key="7">
    <source>
        <dbReference type="ARBA" id="ARBA00022729"/>
    </source>
</evidence>
<feature type="chain" id="PRO_5045184275" evidence="16">
    <location>
        <begin position="29"/>
        <end position="717"/>
    </location>
</feature>
<evidence type="ECO:0000313" key="20">
    <source>
        <dbReference type="Proteomes" id="UP001617427"/>
    </source>
</evidence>
<dbReference type="Pfam" id="PF07715">
    <property type="entry name" value="Plug"/>
    <property type="match status" value="1"/>
</dbReference>
<dbReference type="CDD" id="cd01347">
    <property type="entry name" value="ligand_gated_channel"/>
    <property type="match status" value="1"/>
</dbReference>
<feature type="domain" description="TonB-dependent receptor-like beta-barrel" evidence="17">
    <location>
        <begin position="231"/>
        <end position="686"/>
    </location>
</feature>
<dbReference type="Proteomes" id="UP001617427">
    <property type="component" value="Unassembled WGS sequence"/>
</dbReference>
<keyword evidence="13 14" id="KW-0998">Cell outer membrane</keyword>
<dbReference type="RefSeq" id="WP_402702577.1">
    <property type="nucleotide sequence ID" value="NZ_JBIUZV010000012.1"/>
</dbReference>
<reference evidence="19 20" key="1">
    <citation type="submission" date="2024-10" db="EMBL/GenBank/DDBJ databases">
        <title>The Natural Products Discovery Center: Release of the First 8490 Sequenced Strains for Exploring Actinobacteria Biosynthetic Diversity.</title>
        <authorList>
            <person name="Kalkreuter E."/>
            <person name="Kautsar S.A."/>
            <person name="Yang D."/>
            <person name="Bader C.D."/>
            <person name="Teijaro C.N."/>
            <person name="Fluegel L."/>
            <person name="Davis C.M."/>
            <person name="Simpson J.R."/>
            <person name="Lauterbach L."/>
            <person name="Steele A.D."/>
            <person name="Gui C."/>
            <person name="Meng S."/>
            <person name="Li G."/>
            <person name="Viehrig K."/>
            <person name="Ye F."/>
            <person name="Su P."/>
            <person name="Kiefer A.F."/>
            <person name="Nichols A."/>
            <person name="Cepeda A.J."/>
            <person name="Yan W."/>
            <person name="Fan B."/>
            <person name="Jiang Y."/>
            <person name="Adhikari A."/>
            <person name="Zheng C.-J."/>
            <person name="Schuster L."/>
            <person name="Cowan T.M."/>
            <person name="Smanski M.J."/>
            <person name="Chevrette M.G."/>
            <person name="De Carvalho L.P.S."/>
            <person name="Shen B."/>
        </authorList>
    </citation>
    <scope>NUCLEOTIDE SEQUENCE [LARGE SCALE GENOMIC DNA]</scope>
    <source>
        <strain evidence="19 20">NPDC087045</strain>
    </source>
</reference>
<evidence type="ECO:0000256" key="13">
    <source>
        <dbReference type="ARBA" id="ARBA00023237"/>
    </source>
</evidence>
<evidence type="ECO:0000256" key="10">
    <source>
        <dbReference type="ARBA" id="ARBA00023077"/>
    </source>
</evidence>
<dbReference type="PANTHER" id="PTHR32552">
    <property type="entry name" value="FERRICHROME IRON RECEPTOR-RELATED"/>
    <property type="match status" value="1"/>
</dbReference>
<evidence type="ECO:0000256" key="4">
    <source>
        <dbReference type="ARBA" id="ARBA00022452"/>
    </source>
</evidence>
<dbReference type="InterPro" id="IPR039426">
    <property type="entry name" value="TonB-dep_rcpt-like"/>
</dbReference>